<dbReference type="RefSeq" id="WP_115547771.1">
    <property type="nucleotide sequence ID" value="NZ_QRGP01000001.1"/>
</dbReference>
<protein>
    <submittedName>
        <fullName evidence="2">DUF1254 domain-containing protein</fullName>
    </submittedName>
</protein>
<name>A0A371BF41_9SPHN</name>
<feature type="domain" description="DUF1254" evidence="1">
    <location>
        <begin position="49"/>
        <end position="174"/>
    </location>
</feature>
<gene>
    <name evidence="2" type="ORF">DXH95_01890</name>
</gene>
<dbReference type="EMBL" id="QRGP01000001">
    <property type="protein sequence ID" value="RDV06212.1"/>
    <property type="molecule type" value="Genomic_DNA"/>
</dbReference>
<dbReference type="Gene3D" id="2.60.40.1610">
    <property type="entry name" value="Domain of unknown function DUF1254"/>
    <property type="match status" value="1"/>
</dbReference>
<dbReference type="AlphaFoldDB" id="A0A371BF41"/>
<evidence type="ECO:0000313" key="3">
    <source>
        <dbReference type="Proteomes" id="UP000263833"/>
    </source>
</evidence>
<evidence type="ECO:0000313" key="2">
    <source>
        <dbReference type="EMBL" id="RDV06212.1"/>
    </source>
</evidence>
<accession>A0A371BF41</accession>
<dbReference type="OrthoDB" id="1346484at2"/>
<comment type="caution">
    <text evidence="2">The sequence shown here is derived from an EMBL/GenBank/DDBJ whole genome shotgun (WGS) entry which is preliminary data.</text>
</comment>
<sequence length="183" mass="19904">MIRKWLLPLLAGLAAAAIAWQGTLVATPYVLMSAAMKRIGNADGNGRANVFAFGPMATADRQPIVRPSPDLVYSSCVFDLSQGVVLVDVEPVPERYWSISIFDARTDVAAVRSDRDTGGKTARLALLRKGQKAPAGYEAVELGYDRGIALIRILLSDPSEFEQIDAIRRKSKCRTVSAKLLEK</sequence>
<keyword evidence="3" id="KW-1185">Reference proteome</keyword>
<organism evidence="2 3">
    <name type="scientific">Sphingorhabdus pulchriflava</name>
    <dbReference type="NCBI Taxonomy" id="2292257"/>
    <lineage>
        <taxon>Bacteria</taxon>
        <taxon>Pseudomonadati</taxon>
        <taxon>Pseudomonadota</taxon>
        <taxon>Alphaproteobacteria</taxon>
        <taxon>Sphingomonadales</taxon>
        <taxon>Sphingomonadaceae</taxon>
        <taxon>Sphingorhabdus</taxon>
    </lineage>
</organism>
<dbReference type="InterPro" id="IPR037050">
    <property type="entry name" value="DUF1254_sf"/>
</dbReference>
<dbReference type="Pfam" id="PF06863">
    <property type="entry name" value="DUF1254"/>
    <property type="match status" value="1"/>
</dbReference>
<reference evidence="3" key="1">
    <citation type="submission" date="2018-08" db="EMBL/GenBank/DDBJ databases">
        <authorList>
            <person name="Kim S.-J."/>
            <person name="Jung G.-Y."/>
        </authorList>
    </citation>
    <scope>NUCLEOTIDE SEQUENCE [LARGE SCALE GENOMIC DNA]</scope>
    <source>
        <strain evidence="3">GY_G</strain>
    </source>
</reference>
<proteinExistence type="predicted"/>
<dbReference type="InterPro" id="IPR010679">
    <property type="entry name" value="DUF1254"/>
</dbReference>
<evidence type="ECO:0000259" key="1">
    <source>
        <dbReference type="Pfam" id="PF06863"/>
    </source>
</evidence>
<dbReference type="SUPFAM" id="SSF160935">
    <property type="entry name" value="VPA0735-like"/>
    <property type="match status" value="1"/>
</dbReference>
<dbReference type="Proteomes" id="UP000263833">
    <property type="component" value="Unassembled WGS sequence"/>
</dbReference>